<dbReference type="RefSeq" id="WP_160985689.1">
    <property type="nucleotide sequence ID" value="NZ_WVTD01000006.1"/>
</dbReference>
<protein>
    <recommendedName>
        <fullName evidence="4">Peptidase inhibitor I78</fullName>
    </recommendedName>
</protein>
<gene>
    <name evidence="2" type="ORF">GR702_09660</name>
</gene>
<evidence type="ECO:0008006" key="4">
    <source>
        <dbReference type="Google" id="ProtNLM"/>
    </source>
</evidence>
<evidence type="ECO:0000313" key="2">
    <source>
        <dbReference type="EMBL" id="MYL98037.1"/>
    </source>
</evidence>
<evidence type="ECO:0000256" key="1">
    <source>
        <dbReference type="SAM" id="SignalP"/>
    </source>
</evidence>
<dbReference type="PROSITE" id="PS51257">
    <property type="entry name" value="PROKAR_LIPOPROTEIN"/>
    <property type="match status" value="1"/>
</dbReference>
<dbReference type="PANTHER" id="PTHR39600">
    <property type="entry name" value="PEPTIDASE INHIBITOR I78 FAMILY PROTEIN"/>
    <property type="match status" value="1"/>
</dbReference>
<sequence length="104" mass="11024">MTLPAKSFVASSLLAMALGACTGAQPEASLPAPPMEEPACGADQLGSYLGRKATDEVIAAIQAWRGKSPVRVLKPGSVMTMDYRPDRLNIEVDAQGTITRFRCT</sequence>
<dbReference type="Gene3D" id="3.30.10.10">
    <property type="entry name" value="Trypsin Inhibitor V, subunit A"/>
    <property type="match status" value="1"/>
</dbReference>
<evidence type="ECO:0000313" key="3">
    <source>
        <dbReference type="Proteomes" id="UP000465810"/>
    </source>
</evidence>
<reference evidence="2 3" key="1">
    <citation type="submission" date="2019-12" db="EMBL/GenBank/DDBJ databases">
        <authorList>
            <person name="Feng G."/>
            <person name="Zhu H."/>
        </authorList>
    </citation>
    <scope>NUCLEOTIDE SEQUENCE [LARGE SCALE GENOMIC DNA]</scope>
    <source>
        <strain evidence="2 3">FGD1</strain>
    </source>
</reference>
<feature type="signal peptide" evidence="1">
    <location>
        <begin position="1"/>
        <end position="26"/>
    </location>
</feature>
<proteinExistence type="predicted"/>
<dbReference type="PANTHER" id="PTHR39600:SF1">
    <property type="entry name" value="PEPTIDASE INHIBITOR I78 FAMILY PROTEIN"/>
    <property type="match status" value="1"/>
</dbReference>
<keyword evidence="1" id="KW-0732">Signal</keyword>
<dbReference type="AlphaFoldDB" id="A0A7X4GG71"/>
<dbReference type="Pfam" id="PF11720">
    <property type="entry name" value="Inhibitor_I78"/>
    <property type="match status" value="1"/>
</dbReference>
<keyword evidence="3" id="KW-1185">Reference proteome</keyword>
<name>A0A7X4GG71_9SPHN</name>
<feature type="chain" id="PRO_5031558194" description="Peptidase inhibitor I78" evidence="1">
    <location>
        <begin position="27"/>
        <end position="104"/>
    </location>
</feature>
<accession>A0A7X4GG71</accession>
<dbReference type="InterPro" id="IPR021719">
    <property type="entry name" value="Prot_inh_I78"/>
</dbReference>
<dbReference type="EMBL" id="WVTD01000006">
    <property type="protein sequence ID" value="MYL98037.1"/>
    <property type="molecule type" value="Genomic_DNA"/>
</dbReference>
<dbReference type="Proteomes" id="UP000465810">
    <property type="component" value="Unassembled WGS sequence"/>
</dbReference>
<organism evidence="2 3">
    <name type="scientific">Novosphingobium silvae</name>
    <dbReference type="NCBI Taxonomy" id="2692619"/>
    <lineage>
        <taxon>Bacteria</taxon>
        <taxon>Pseudomonadati</taxon>
        <taxon>Pseudomonadota</taxon>
        <taxon>Alphaproteobacteria</taxon>
        <taxon>Sphingomonadales</taxon>
        <taxon>Sphingomonadaceae</taxon>
        <taxon>Novosphingobium</taxon>
    </lineage>
</organism>
<comment type="caution">
    <text evidence="2">The sequence shown here is derived from an EMBL/GenBank/DDBJ whole genome shotgun (WGS) entry which is preliminary data.</text>
</comment>